<feature type="domain" description="SpoVT-AbrB" evidence="2">
    <location>
        <begin position="1"/>
        <end position="47"/>
    </location>
</feature>
<comment type="caution">
    <text evidence="3">The sequence shown here is derived from an EMBL/GenBank/DDBJ whole genome shotgun (WGS) entry which is preliminary data.</text>
</comment>
<dbReference type="GO" id="GO:0003677">
    <property type="term" value="F:DNA binding"/>
    <property type="evidence" value="ECO:0007669"/>
    <property type="project" value="UniProtKB-UniRule"/>
</dbReference>
<keyword evidence="4" id="KW-1185">Reference proteome</keyword>
<dbReference type="SMART" id="SM00966">
    <property type="entry name" value="SpoVT_AbrB"/>
    <property type="match status" value="1"/>
</dbReference>
<dbReference type="InterPro" id="IPR037914">
    <property type="entry name" value="SpoVT-AbrB_sf"/>
</dbReference>
<sequence length="76" mass="8891">MRISKWGDSLGVRLPKAIVEELRLKPGDEVEIVAATREKLVLQKADDRMTAFTRMAERRLTMPEDYIFDREEANKR</sequence>
<dbReference type="PROSITE" id="PS51740">
    <property type="entry name" value="SPOVT_ABRB"/>
    <property type="match status" value="1"/>
</dbReference>
<dbReference type="Pfam" id="PF04014">
    <property type="entry name" value="MazE_antitoxin"/>
    <property type="match status" value="1"/>
</dbReference>
<name>A0A917V1U6_9HYPH</name>
<protein>
    <recommendedName>
        <fullName evidence="2">SpoVT-AbrB domain-containing protein</fullName>
    </recommendedName>
</protein>
<evidence type="ECO:0000256" key="1">
    <source>
        <dbReference type="PROSITE-ProRule" id="PRU01076"/>
    </source>
</evidence>
<proteinExistence type="predicted"/>
<gene>
    <name evidence="3" type="ORF">GCM10011322_06770</name>
</gene>
<dbReference type="Proteomes" id="UP000600449">
    <property type="component" value="Unassembled WGS sequence"/>
</dbReference>
<evidence type="ECO:0000313" key="4">
    <source>
        <dbReference type="Proteomes" id="UP000600449"/>
    </source>
</evidence>
<evidence type="ECO:0000313" key="3">
    <source>
        <dbReference type="EMBL" id="GGK22725.1"/>
    </source>
</evidence>
<organism evidence="3 4">
    <name type="scientific">Salinarimonas ramus</name>
    <dbReference type="NCBI Taxonomy" id="690164"/>
    <lineage>
        <taxon>Bacteria</taxon>
        <taxon>Pseudomonadati</taxon>
        <taxon>Pseudomonadota</taxon>
        <taxon>Alphaproteobacteria</taxon>
        <taxon>Hyphomicrobiales</taxon>
        <taxon>Salinarimonadaceae</taxon>
        <taxon>Salinarimonas</taxon>
    </lineage>
</organism>
<dbReference type="Gene3D" id="2.10.260.10">
    <property type="match status" value="1"/>
</dbReference>
<accession>A0A917V1U6</accession>
<keyword evidence="1" id="KW-0238">DNA-binding</keyword>
<dbReference type="InterPro" id="IPR007159">
    <property type="entry name" value="SpoVT-AbrB_dom"/>
</dbReference>
<reference evidence="3 4" key="1">
    <citation type="journal article" date="2014" name="Int. J. Syst. Evol. Microbiol.">
        <title>Complete genome sequence of Corynebacterium casei LMG S-19264T (=DSM 44701T), isolated from a smear-ripened cheese.</title>
        <authorList>
            <consortium name="US DOE Joint Genome Institute (JGI-PGF)"/>
            <person name="Walter F."/>
            <person name="Albersmeier A."/>
            <person name="Kalinowski J."/>
            <person name="Ruckert C."/>
        </authorList>
    </citation>
    <scope>NUCLEOTIDE SEQUENCE [LARGE SCALE GENOMIC DNA]</scope>
    <source>
        <strain evidence="3 4">CGMCC 1.9161</strain>
    </source>
</reference>
<dbReference type="EMBL" id="BMMF01000002">
    <property type="protein sequence ID" value="GGK22725.1"/>
    <property type="molecule type" value="Genomic_DNA"/>
</dbReference>
<evidence type="ECO:0000259" key="2">
    <source>
        <dbReference type="PROSITE" id="PS51740"/>
    </source>
</evidence>
<dbReference type="AlphaFoldDB" id="A0A917V1U6"/>
<dbReference type="SUPFAM" id="SSF89447">
    <property type="entry name" value="AbrB/MazE/MraZ-like"/>
    <property type="match status" value="1"/>
</dbReference>